<dbReference type="AlphaFoldDB" id="A0AAW5JJV2"/>
<comment type="caution">
    <text evidence="1">The sequence shown here is derived from an EMBL/GenBank/DDBJ whole genome shotgun (WGS) entry which is preliminary data.</text>
</comment>
<protein>
    <submittedName>
        <fullName evidence="1">Uncharacterized protein</fullName>
    </submittedName>
</protein>
<gene>
    <name evidence="1" type="ORF">NE579_03545</name>
</gene>
<dbReference type="EMBL" id="JANFYS010000004">
    <property type="protein sequence ID" value="MCQ4769542.1"/>
    <property type="molecule type" value="Genomic_DNA"/>
</dbReference>
<dbReference type="Proteomes" id="UP001204562">
    <property type="component" value="Unassembled WGS sequence"/>
</dbReference>
<organism evidence="1 2">
    <name type="scientific">Intestinimonas massiliensis</name>
    <name type="common">ex Afouda et al. 2020</name>
    <dbReference type="NCBI Taxonomy" id="1673721"/>
    <lineage>
        <taxon>Bacteria</taxon>
        <taxon>Bacillati</taxon>
        <taxon>Bacillota</taxon>
        <taxon>Clostridia</taxon>
        <taxon>Eubacteriales</taxon>
        <taxon>Intestinimonas</taxon>
    </lineage>
</organism>
<reference evidence="1" key="1">
    <citation type="submission" date="2022-06" db="EMBL/GenBank/DDBJ databases">
        <title>Isolation of gut microbiota from human fecal samples.</title>
        <authorList>
            <person name="Pamer E.G."/>
            <person name="Barat B."/>
            <person name="Waligurski E."/>
            <person name="Medina S."/>
            <person name="Paddock L."/>
            <person name="Mostad J."/>
        </authorList>
    </citation>
    <scope>NUCLEOTIDE SEQUENCE</scope>
    <source>
        <strain evidence="1">DFI.9.91</strain>
    </source>
</reference>
<sequence length="52" mass="6019">MYVLKLTPEEYSLVIQCMAFATADLRRMGEPEEAKTVKALSMRFILRPDIEL</sequence>
<accession>A0AAW5JJV2</accession>
<dbReference type="RefSeq" id="WP_256303283.1">
    <property type="nucleotide sequence ID" value="NZ_JANFYS010000004.1"/>
</dbReference>
<evidence type="ECO:0000313" key="2">
    <source>
        <dbReference type="Proteomes" id="UP001204562"/>
    </source>
</evidence>
<name>A0AAW5JJV2_9FIRM</name>
<proteinExistence type="predicted"/>
<evidence type="ECO:0000313" key="1">
    <source>
        <dbReference type="EMBL" id="MCQ4769542.1"/>
    </source>
</evidence>